<dbReference type="PANTHER" id="PTHR10848">
    <property type="entry name" value="MEIOTIC RECOMBINATION PROTEIN SPO11"/>
    <property type="match status" value="1"/>
</dbReference>
<keyword evidence="3" id="KW-1185">Reference proteome</keyword>
<sequence>MGSKAMDFDRARLAAPRLIWMGIQSQDLTSFPDSQQFQIPLTAPDVEKIGTLLQRPDITQNPHYRYELQRMLQTGHKVEIQCMCSADYANLNNYIDWKLAQLGL</sequence>
<organism evidence="2 3">
    <name type="scientific">Dimargaris cristalligena</name>
    <dbReference type="NCBI Taxonomy" id="215637"/>
    <lineage>
        <taxon>Eukaryota</taxon>
        <taxon>Fungi</taxon>
        <taxon>Fungi incertae sedis</taxon>
        <taxon>Zoopagomycota</taxon>
        <taxon>Kickxellomycotina</taxon>
        <taxon>Dimargaritomycetes</taxon>
        <taxon>Dimargaritales</taxon>
        <taxon>Dimargaritaceae</taxon>
        <taxon>Dimargaris</taxon>
    </lineage>
</organism>
<protein>
    <recommendedName>
        <fullName evidence="1">Topoisomerase 6 subunit A/Spo11 TOPRIM domain-containing protein</fullName>
    </recommendedName>
</protein>
<dbReference type="GO" id="GO:0003677">
    <property type="term" value="F:DNA binding"/>
    <property type="evidence" value="ECO:0007669"/>
    <property type="project" value="InterPro"/>
</dbReference>
<dbReference type="GO" id="GO:0000706">
    <property type="term" value="P:meiotic DNA double-strand break processing"/>
    <property type="evidence" value="ECO:0007669"/>
    <property type="project" value="TreeGrafter"/>
</dbReference>
<feature type="domain" description="Topoisomerase 6 subunit A/Spo11 TOPRIM" evidence="1">
    <location>
        <begin position="1"/>
        <end position="98"/>
    </location>
</feature>
<dbReference type="GO" id="GO:0042138">
    <property type="term" value="P:meiotic DNA double-strand break formation"/>
    <property type="evidence" value="ECO:0007669"/>
    <property type="project" value="TreeGrafter"/>
</dbReference>
<dbReference type="InterPro" id="IPR036078">
    <property type="entry name" value="Spo11/TopoVI_A_sf"/>
</dbReference>
<dbReference type="STRING" id="215637.A0A4P9ZQA4"/>
<evidence type="ECO:0000313" key="3">
    <source>
        <dbReference type="Proteomes" id="UP000268162"/>
    </source>
</evidence>
<reference evidence="3" key="1">
    <citation type="journal article" date="2018" name="Nat. Microbiol.">
        <title>Leveraging single-cell genomics to expand the fungal tree of life.</title>
        <authorList>
            <person name="Ahrendt S.R."/>
            <person name="Quandt C.A."/>
            <person name="Ciobanu D."/>
            <person name="Clum A."/>
            <person name="Salamov A."/>
            <person name="Andreopoulos B."/>
            <person name="Cheng J.F."/>
            <person name="Woyke T."/>
            <person name="Pelin A."/>
            <person name="Henrissat B."/>
            <person name="Reynolds N.K."/>
            <person name="Benny G.L."/>
            <person name="Smith M.E."/>
            <person name="James T.Y."/>
            <person name="Grigoriev I.V."/>
        </authorList>
    </citation>
    <scope>NUCLEOTIDE SEQUENCE [LARGE SCALE GENOMIC DNA]</scope>
    <source>
        <strain evidence="3">RSA 468</strain>
    </source>
</reference>
<proteinExistence type="predicted"/>
<dbReference type="EMBL" id="ML002865">
    <property type="protein sequence ID" value="RKP35455.1"/>
    <property type="molecule type" value="Genomic_DNA"/>
</dbReference>
<dbReference type="InterPro" id="IPR034136">
    <property type="entry name" value="TOPRIM_Topo6A/Spo11"/>
</dbReference>
<accession>A0A4P9ZQA4</accession>
<dbReference type="GO" id="GO:0000228">
    <property type="term" value="C:nuclear chromosome"/>
    <property type="evidence" value="ECO:0007669"/>
    <property type="project" value="TreeGrafter"/>
</dbReference>
<dbReference type="AlphaFoldDB" id="A0A4P9ZQA4"/>
<dbReference type="GO" id="GO:0007131">
    <property type="term" value="P:reciprocal meiotic recombination"/>
    <property type="evidence" value="ECO:0007669"/>
    <property type="project" value="TreeGrafter"/>
</dbReference>
<dbReference type="Gene3D" id="3.40.1360.10">
    <property type="match status" value="1"/>
</dbReference>
<evidence type="ECO:0000313" key="2">
    <source>
        <dbReference type="EMBL" id="RKP35455.1"/>
    </source>
</evidence>
<dbReference type="Proteomes" id="UP000268162">
    <property type="component" value="Unassembled WGS sequence"/>
</dbReference>
<gene>
    <name evidence="2" type="ORF">BJ085DRAFT_28234</name>
</gene>
<dbReference type="Pfam" id="PF21180">
    <property type="entry name" value="TOP6A-Spo11_Toprim"/>
    <property type="match status" value="1"/>
</dbReference>
<dbReference type="SUPFAM" id="SSF56726">
    <property type="entry name" value="DNA topoisomerase IV, alpha subunit"/>
    <property type="match status" value="1"/>
</dbReference>
<dbReference type="InterPro" id="IPR002815">
    <property type="entry name" value="Spo11/TopoVI_A"/>
</dbReference>
<dbReference type="PANTHER" id="PTHR10848:SF0">
    <property type="entry name" value="MEIOTIC RECOMBINATION PROTEIN SPO11"/>
    <property type="match status" value="1"/>
</dbReference>
<dbReference type="GO" id="GO:0003918">
    <property type="term" value="F:DNA topoisomerase type II (double strand cut, ATP-hydrolyzing) activity"/>
    <property type="evidence" value="ECO:0007669"/>
    <property type="project" value="InterPro"/>
</dbReference>
<evidence type="ECO:0000259" key="1">
    <source>
        <dbReference type="Pfam" id="PF21180"/>
    </source>
</evidence>
<name>A0A4P9ZQA4_9FUNG</name>